<evidence type="ECO:0000256" key="4">
    <source>
        <dbReference type="ARBA" id="ARBA00024346"/>
    </source>
</evidence>
<accession>A0A5C7SIT1</accession>
<evidence type="ECO:0000313" key="8">
    <source>
        <dbReference type="EMBL" id="TXH82611.1"/>
    </source>
</evidence>
<evidence type="ECO:0000256" key="2">
    <source>
        <dbReference type="ARBA" id="ARBA00022679"/>
    </source>
</evidence>
<dbReference type="AlphaFoldDB" id="A0A5C7SIT1"/>
<organism evidence="8 9">
    <name type="scientific">Thauera aminoaromatica</name>
    <dbReference type="NCBI Taxonomy" id="164330"/>
    <lineage>
        <taxon>Bacteria</taxon>
        <taxon>Pseudomonadati</taxon>
        <taxon>Pseudomonadota</taxon>
        <taxon>Betaproteobacteria</taxon>
        <taxon>Rhodocyclales</taxon>
        <taxon>Zoogloeaceae</taxon>
        <taxon>Thauera</taxon>
    </lineage>
</organism>
<evidence type="ECO:0000256" key="1">
    <source>
        <dbReference type="ARBA" id="ARBA00022676"/>
    </source>
</evidence>
<comment type="function">
    <text evidence="3">Protein-arginine rhamnosyltransferase that catalyzes the transfer of a single rhamnose to elongation factor P (EF-P) on 'Lys-32', a modification required for EF-P-dependent rescue of polyproline stalled ribosomes.</text>
</comment>
<evidence type="ECO:0000256" key="7">
    <source>
        <dbReference type="ARBA" id="ARBA00048472"/>
    </source>
</evidence>
<gene>
    <name evidence="8" type="primary">earP</name>
    <name evidence="8" type="ORF">E6Q80_15115</name>
</gene>
<dbReference type="GO" id="GO:0106361">
    <property type="term" value="F:protein-arginine rhamnosyltransferase activity"/>
    <property type="evidence" value="ECO:0007669"/>
    <property type="project" value="InterPro"/>
</dbReference>
<evidence type="ECO:0000313" key="9">
    <source>
        <dbReference type="Proteomes" id="UP000321192"/>
    </source>
</evidence>
<keyword evidence="8" id="KW-0251">Elongation factor</keyword>
<comment type="catalytic activity">
    <reaction evidence="7">
        <text>dTDP-beta-L-rhamnose + L-arginyl-[protein] = N(omega)-(alpha-L-rhamnosyl)-L-arginyl-[protein] + dTDP + H(+)</text>
        <dbReference type="Rhea" id="RHEA:66692"/>
        <dbReference type="Rhea" id="RHEA-COMP:10532"/>
        <dbReference type="Rhea" id="RHEA-COMP:17096"/>
        <dbReference type="ChEBI" id="CHEBI:15378"/>
        <dbReference type="ChEBI" id="CHEBI:29965"/>
        <dbReference type="ChEBI" id="CHEBI:57510"/>
        <dbReference type="ChEBI" id="CHEBI:58369"/>
        <dbReference type="ChEBI" id="CHEBI:167445"/>
    </reaction>
    <physiologicalReaction direction="left-to-right" evidence="7">
        <dbReference type="Rhea" id="RHEA:66693"/>
    </physiologicalReaction>
</comment>
<sequence length="395" mass="43671">MHRFRSPARPRWEIFCQVVDNFGDIGVCWRLATDLARRGGGAVRLWVDEWEALRRICPAATAVDERAGGSVQGVELRRWTSAFVPLVPGEIVVEAFACELPTAQLEAMAALRQAPLWINLEYLSAEAWVAGCHGMASPHPRLPLVKHFFFPGFDAGTGGLPREADLLARRDAWRARPEGRAAWLAARGIASSPDALRVSLFAYEQPELPALFDAWTGSGREMLVLVPESRVLGDVQRVLGRERLQAGDRVVRGALTACVLPFTDQAGYDELLWACELNFVRGEDSFVRAQWAARPFVWQIYPQADAAHHDKLEAFLARYLQGLPAAEADALARFWRAWNGCAPDRATPAEAWPALAAALPGLDVHARRWCDVQAELPDLATALDTFCSHIAHAAR</sequence>
<comment type="caution">
    <text evidence="8">The sequence shown here is derived from an EMBL/GenBank/DDBJ whole genome shotgun (WGS) entry which is preliminary data.</text>
</comment>
<dbReference type="Pfam" id="PF10093">
    <property type="entry name" value="EarP"/>
    <property type="match status" value="1"/>
</dbReference>
<name>A0A5C7SIT1_THASP</name>
<dbReference type="InterPro" id="IPR016633">
    <property type="entry name" value="EarP"/>
</dbReference>
<evidence type="ECO:0000256" key="3">
    <source>
        <dbReference type="ARBA" id="ARBA00024303"/>
    </source>
</evidence>
<dbReference type="RefSeq" id="WP_276659827.1">
    <property type="nucleotide sequence ID" value="NZ_SSFD01000237.1"/>
</dbReference>
<dbReference type="GO" id="GO:0003746">
    <property type="term" value="F:translation elongation factor activity"/>
    <property type="evidence" value="ECO:0007669"/>
    <property type="project" value="UniProtKB-KW"/>
</dbReference>
<proteinExistence type="inferred from homology"/>
<dbReference type="EMBL" id="SSFD01000237">
    <property type="protein sequence ID" value="TXH82611.1"/>
    <property type="molecule type" value="Genomic_DNA"/>
</dbReference>
<dbReference type="PIRSF" id="PIRSF015557">
    <property type="entry name" value="UCP015557"/>
    <property type="match status" value="1"/>
</dbReference>
<dbReference type="Proteomes" id="UP000321192">
    <property type="component" value="Unassembled WGS sequence"/>
</dbReference>
<comment type="similarity">
    <text evidence="4">Belongs to the glycosyltransferase 104 family.</text>
</comment>
<evidence type="ECO:0000256" key="5">
    <source>
        <dbReference type="ARBA" id="ARBA00024416"/>
    </source>
</evidence>
<dbReference type="NCBIfam" id="TIGR03837">
    <property type="entry name" value="efp_Arg_rhamno"/>
    <property type="match status" value="1"/>
</dbReference>
<keyword evidence="2 8" id="KW-0808">Transferase</keyword>
<keyword evidence="8" id="KW-0648">Protein biosynthesis</keyword>
<keyword evidence="1" id="KW-0328">Glycosyltransferase</keyword>
<evidence type="ECO:0000256" key="6">
    <source>
        <dbReference type="ARBA" id="ARBA00030025"/>
    </source>
</evidence>
<protein>
    <recommendedName>
        <fullName evidence="5">Protein-arginine rhamnosyltransferase</fullName>
    </recommendedName>
    <alternativeName>
        <fullName evidence="6">EF-P arginine rhamnosyltransferase</fullName>
    </alternativeName>
</protein>
<reference evidence="8 9" key="1">
    <citation type="submission" date="2018-09" db="EMBL/GenBank/DDBJ databases">
        <title>Metagenome Assembled Genomes from an Advanced Water Purification Facility.</title>
        <authorList>
            <person name="Stamps B.W."/>
            <person name="Spear J.R."/>
        </authorList>
    </citation>
    <scope>NUCLEOTIDE SEQUENCE [LARGE SCALE GENOMIC DNA]</scope>
    <source>
        <strain evidence="8">Bin_27_1</strain>
    </source>
</reference>